<sequence>MPPETLTPQQVVEPGNHFVTGDEAIAYGALYAGCRFFAGYPITPASEIAETLSEELPKLGGRYVQMEDELGSIAAAIGSSWQGSKAMTSTSGPGFSLMQENLGYAVMTETPLVVVDIQRSGPSTGQATLPAQGDLQQARWGTHGDHPIIALTPASVQEAFELTVRAFNLADRYRTPVLVLADGIIGHASERLQVPQQVETVDRTVATEGDDTYFGDPDVAPMPLFGNDLSAHVTGSTHEPDGMRDVKTQSVHDSLVRGIHRKIESNRDRIIEYETAHTDEMDALVVSYGITGRTAEGAVDRMREEGHRVGSLRLKTVWPFPEETIGDLTSDVDRVFVPELSLGQLAREVEWVSNAPVETLDRIGGEPYSVDALVQEIGGVAT</sequence>
<dbReference type="KEGG" id="hdf:AArcSl_2425"/>
<evidence type="ECO:0000313" key="11">
    <source>
        <dbReference type="Proteomes" id="UP000263012"/>
    </source>
</evidence>
<organism evidence="10 11">
    <name type="scientific">Halalkaliarchaeum desulfuricum</name>
    <dbReference type="NCBI Taxonomy" id="2055893"/>
    <lineage>
        <taxon>Archaea</taxon>
        <taxon>Methanobacteriati</taxon>
        <taxon>Methanobacteriota</taxon>
        <taxon>Stenosarchaea group</taxon>
        <taxon>Halobacteria</taxon>
        <taxon>Halobacteriales</taxon>
        <taxon>Haloferacaceae</taxon>
        <taxon>Halalkaliarchaeum</taxon>
    </lineage>
</organism>
<dbReference type="EC" id="1.2.7.3" evidence="4"/>
<evidence type="ECO:0000256" key="1">
    <source>
        <dbReference type="ARBA" id="ARBA00023002"/>
    </source>
</evidence>
<dbReference type="PANTHER" id="PTHR43088:SF1">
    <property type="entry name" value="SUBUNIT OF PYRUVATE:FLAVODOXIN OXIDOREDUCTASE"/>
    <property type="match status" value="1"/>
</dbReference>
<accession>A0A343TLS5</accession>
<evidence type="ECO:0000313" key="10">
    <source>
        <dbReference type="EMBL" id="AUX10047.1"/>
    </source>
</evidence>
<feature type="domain" description="Pyruvate:ferredoxin oxidoreductase core" evidence="9">
    <location>
        <begin position="282"/>
        <end position="371"/>
    </location>
</feature>
<evidence type="ECO:0000256" key="6">
    <source>
        <dbReference type="ARBA" id="ARBA00076968"/>
    </source>
</evidence>
<dbReference type="SUPFAM" id="SSF52518">
    <property type="entry name" value="Thiamin diphosphate-binding fold (THDP-binding)"/>
    <property type="match status" value="1"/>
</dbReference>
<dbReference type="SUPFAM" id="SSF52922">
    <property type="entry name" value="TK C-terminal domain-like"/>
    <property type="match status" value="1"/>
</dbReference>
<dbReference type="AlphaFoldDB" id="A0A343TLS5"/>
<dbReference type="Proteomes" id="UP000263012">
    <property type="component" value="Chromosome"/>
</dbReference>
<dbReference type="InterPro" id="IPR009014">
    <property type="entry name" value="Transketo_C/PFOR_II"/>
</dbReference>
<gene>
    <name evidence="10" type="primary">oorA3</name>
    <name evidence="10" type="ORF">AArcSl_2425</name>
</gene>
<dbReference type="NCBIfam" id="NF006412">
    <property type="entry name" value="PRK08659.1"/>
    <property type="match status" value="1"/>
</dbReference>
<evidence type="ECO:0000256" key="5">
    <source>
        <dbReference type="ARBA" id="ARBA00071398"/>
    </source>
</evidence>
<dbReference type="EMBL" id="CP025066">
    <property type="protein sequence ID" value="AUX10047.1"/>
    <property type="molecule type" value="Genomic_DNA"/>
</dbReference>
<dbReference type="InterPro" id="IPR002880">
    <property type="entry name" value="Pyrv_Fd/Flavodoxin_OxRdtase_N"/>
</dbReference>
<keyword evidence="1 10" id="KW-0560">Oxidoreductase</keyword>
<feature type="domain" description="Pyruvate flavodoxin/ferredoxin oxidoreductase pyrimidine binding" evidence="8">
    <location>
        <begin position="28"/>
        <end position="256"/>
    </location>
</feature>
<dbReference type="RefSeq" id="WP_119819645.1">
    <property type="nucleotide sequence ID" value="NZ_CP025066.1"/>
</dbReference>
<dbReference type="CDD" id="cd07034">
    <property type="entry name" value="TPP_PYR_PFOR_IOR-alpha_like"/>
    <property type="match status" value="1"/>
</dbReference>
<comment type="subunit">
    <text evidence="3">Heterotetramer of the KorA, KorB, KorC and KorD subunits.</text>
</comment>
<dbReference type="Pfam" id="PF01855">
    <property type="entry name" value="POR_N"/>
    <property type="match status" value="1"/>
</dbReference>
<proteinExistence type="predicted"/>
<keyword evidence="11" id="KW-1185">Reference proteome</keyword>
<dbReference type="InterPro" id="IPR052368">
    <property type="entry name" value="2-oxoacid_oxidoreductase"/>
</dbReference>
<comment type="catalytic activity">
    <reaction evidence="2">
        <text>2 oxidized [2Fe-2S]-[ferredoxin] + 2-oxoglutarate + CoA = succinyl-CoA + 2 reduced [2Fe-2S]-[ferredoxin] + CO2 + H(+)</text>
        <dbReference type="Rhea" id="RHEA:17297"/>
        <dbReference type="Rhea" id="RHEA-COMP:10000"/>
        <dbReference type="Rhea" id="RHEA-COMP:10001"/>
        <dbReference type="ChEBI" id="CHEBI:15378"/>
        <dbReference type="ChEBI" id="CHEBI:16526"/>
        <dbReference type="ChEBI" id="CHEBI:16810"/>
        <dbReference type="ChEBI" id="CHEBI:33737"/>
        <dbReference type="ChEBI" id="CHEBI:33738"/>
        <dbReference type="ChEBI" id="CHEBI:57287"/>
        <dbReference type="ChEBI" id="CHEBI:57292"/>
        <dbReference type="EC" id="1.2.7.3"/>
    </reaction>
</comment>
<dbReference type="InterPro" id="IPR033412">
    <property type="entry name" value="PFOR_II"/>
</dbReference>
<evidence type="ECO:0000259" key="9">
    <source>
        <dbReference type="Pfam" id="PF17147"/>
    </source>
</evidence>
<name>A0A343TLS5_9EURY</name>
<dbReference type="SMR" id="A0A343TLS5"/>
<evidence type="ECO:0000256" key="7">
    <source>
        <dbReference type="ARBA" id="ARBA00079587"/>
    </source>
</evidence>
<dbReference type="PANTHER" id="PTHR43088">
    <property type="entry name" value="SUBUNIT OF PYRUVATE:FLAVODOXIN OXIDOREDUCTASE-RELATED"/>
    <property type="match status" value="1"/>
</dbReference>
<evidence type="ECO:0000256" key="2">
    <source>
        <dbReference type="ARBA" id="ARBA00052359"/>
    </source>
</evidence>
<evidence type="ECO:0000256" key="3">
    <source>
        <dbReference type="ARBA" id="ARBA00064882"/>
    </source>
</evidence>
<dbReference type="GO" id="GO:0006082">
    <property type="term" value="P:organic acid metabolic process"/>
    <property type="evidence" value="ECO:0007669"/>
    <property type="project" value="UniProtKB-ARBA"/>
</dbReference>
<protein>
    <recommendedName>
        <fullName evidence="5">2-oxoglutarate synthase subunit KorA</fullName>
        <ecNumber evidence="4">1.2.7.3</ecNumber>
    </recommendedName>
    <alternativeName>
        <fullName evidence="7">2-ketoglutarate oxidoreductase alpha chain</fullName>
    </alternativeName>
    <alternativeName>
        <fullName evidence="6">2-oxoglutarate-ferredoxin oxidoreductase subunit alpha</fullName>
    </alternativeName>
</protein>
<dbReference type="OrthoDB" id="31112at2157"/>
<dbReference type="GO" id="GO:0044272">
    <property type="term" value="P:sulfur compound biosynthetic process"/>
    <property type="evidence" value="ECO:0007669"/>
    <property type="project" value="UniProtKB-ARBA"/>
</dbReference>
<dbReference type="Pfam" id="PF17147">
    <property type="entry name" value="PFOR_II"/>
    <property type="match status" value="1"/>
</dbReference>
<dbReference type="Gene3D" id="3.40.50.920">
    <property type="match status" value="1"/>
</dbReference>
<reference evidence="11" key="1">
    <citation type="submission" date="2017-11" db="EMBL/GenBank/DDBJ databases">
        <title>Phenotypic and genomic properties of facultatively anaerobic sulfur-reducing natronoarchaea from hypersaline soda lakes.</title>
        <authorList>
            <person name="Sorokin D.Y."/>
            <person name="Kublanov I.V."/>
            <person name="Roman P."/>
            <person name="Sinninghe Damste J.S."/>
            <person name="Golyshin P.N."/>
            <person name="Rojo D."/>
            <person name="Ciordia S."/>
            <person name="Mena M.D.C."/>
            <person name="Ferrer M."/>
            <person name="Messina E."/>
            <person name="Smedile F."/>
            <person name="La Spada G."/>
            <person name="La Cono V."/>
            <person name="Yakimov M.M."/>
        </authorList>
    </citation>
    <scope>NUCLEOTIDE SEQUENCE [LARGE SCALE GENOMIC DNA]</scope>
    <source>
        <strain evidence="11">AArc-Sl</strain>
    </source>
</reference>
<evidence type="ECO:0000259" key="8">
    <source>
        <dbReference type="Pfam" id="PF01855"/>
    </source>
</evidence>
<dbReference type="FunFam" id="3.40.50.970:FF:000022">
    <property type="entry name" value="2-oxoglutarate ferredoxin oxidoreductase alpha subunit"/>
    <property type="match status" value="1"/>
</dbReference>
<dbReference type="GeneID" id="37878784"/>
<dbReference type="GO" id="GO:0047553">
    <property type="term" value="F:2-oxoglutarate synthase activity"/>
    <property type="evidence" value="ECO:0007669"/>
    <property type="project" value="UniProtKB-EC"/>
</dbReference>
<dbReference type="Gene3D" id="3.40.50.970">
    <property type="match status" value="1"/>
</dbReference>
<evidence type="ECO:0000256" key="4">
    <source>
        <dbReference type="ARBA" id="ARBA00066947"/>
    </source>
</evidence>
<dbReference type="InterPro" id="IPR029061">
    <property type="entry name" value="THDP-binding"/>
</dbReference>